<feature type="transmembrane region" description="Helical" evidence="1">
    <location>
        <begin position="432"/>
        <end position="454"/>
    </location>
</feature>
<name>A0A428KM87_9BACT</name>
<keyword evidence="3" id="KW-1185">Reference proteome</keyword>
<dbReference type="GO" id="GO:0005886">
    <property type="term" value="C:plasma membrane"/>
    <property type="evidence" value="ECO:0007669"/>
    <property type="project" value="TreeGrafter"/>
</dbReference>
<sequence length="1056" mass="115226">MNLVKSSLRYPQVTLAVLLMAFLAGVYSLLTMPRREDPKITIRVGLVVTYFPGATAEQVEAQVTQKLEEYLFRFSEVRKEKTYSTTRDGQVIINVELNENVARPDEFWSKLRHELNVAKAVDLPPGVRGPVVSTDFGDTVAMLVAVESDRLSYSDLRAALRRIEDQLRTVKGVSKIKRYGEQPEQIYLTANSERLAQYGLKLPQVVQVLQSQNSIGPTGSVKVGTADVPLHTSGFFSSEQQIASQIIGSAPTGQVIRVGDVATVTRRYAEPTALIRVDGQRALLLSVEMLEGNNIVDFGHAVQAKLEESKQLLPADLQVRTIVDQPELVDHSISHFIREFFLAIISVVVVCMLLLPFSIASVAAMAIPVTVAVTFAVMNMMGIELHQVSLAALIVVLGMVVDDAIVIADNYVELLDEGLDRWEAAWRSASNLVIPVLTATLTIIASFLPMVLLTGSVGEFIRALPITIAVALASSFVVAMLLTPILCYTFIKKGLHAVVPGAAHGSAPGEEAAPKKKKFSLLDKMQAGYDRLLAWCMGWPRLTIGVGVLSIGAGVLLYRSVQQRFFPAAERNQFAVEIWMPMGTRLETTDQAVRAVERELRRDKRVTDVASFTGTSAPRFYYNFSPEPPASNYGQLLVNTHTEEETTELAAALSRRIDALVPNGRPQVKLMQQGSPTKAPVEVRLIGEDLPRLKQLGEQVQAIIRQSPGSYLVRTDFENDYYGLMVQLRPEANRLGFTTGSIAQTIGTGFAGAPVSTWYEGDTPLSVVLRLDSTQRAGFQNLANTYVTSPATGARVPLRQVADLVPQWQTGRLMHRNGVRTLTVQSETTGDVLTSQLLKEIQPRIAALKLPAGYRVEYGGEVENQKATFAQMMMALGISMVLIFLILLFQFRNLKETLLVMASIPLSLFGAILGLVVTHNPFGFTAFLGLISLSGIVVRNSIILVDFANELIVKHGMDIHTAATEAGKRRLRPIFLTTMAAAIGVLPMILSGSPMWSPLASVIAVGLIFSMFMALLVTPVLFALVVKPEDKLVSVEGAAPAPAESRPAHPATPQAV</sequence>
<protein>
    <submittedName>
        <fullName evidence="2">Efflux RND transporter permease subunit</fullName>
    </submittedName>
</protein>
<dbReference type="Gene3D" id="3.30.70.1440">
    <property type="entry name" value="Multidrug efflux transporter AcrB pore domain"/>
    <property type="match status" value="1"/>
</dbReference>
<organism evidence="2 3">
    <name type="scientific">Hymenobacter rigui</name>
    <dbReference type="NCBI Taxonomy" id="334424"/>
    <lineage>
        <taxon>Bacteria</taxon>
        <taxon>Pseudomonadati</taxon>
        <taxon>Bacteroidota</taxon>
        <taxon>Cytophagia</taxon>
        <taxon>Cytophagales</taxon>
        <taxon>Hymenobacteraceae</taxon>
        <taxon>Hymenobacter</taxon>
    </lineage>
</organism>
<dbReference type="OrthoDB" id="9758234at2"/>
<gene>
    <name evidence="2" type="ORF">EI291_14855</name>
</gene>
<dbReference type="Pfam" id="PF00873">
    <property type="entry name" value="ACR_tran"/>
    <property type="match status" value="1"/>
</dbReference>
<feature type="transmembrane region" description="Helical" evidence="1">
    <location>
        <begin position="872"/>
        <end position="891"/>
    </location>
</feature>
<feature type="transmembrane region" description="Helical" evidence="1">
    <location>
        <begin position="898"/>
        <end position="918"/>
    </location>
</feature>
<dbReference type="GO" id="GO:0042910">
    <property type="term" value="F:xenobiotic transmembrane transporter activity"/>
    <property type="evidence" value="ECO:0007669"/>
    <property type="project" value="TreeGrafter"/>
</dbReference>
<feature type="transmembrane region" description="Helical" evidence="1">
    <location>
        <begin position="12"/>
        <end position="30"/>
    </location>
</feature>
<keyword evidence="1" id="KW-0812">Transmembrane</keyword>
<feature type="transmembrane region" description="Helical" evidence="1">
    <location>
        <begin position="1002"/>
        <end position="1026"/>
    </location>
</feature>
<dbReference type="Gene3D" id="3.30.2090.10">
    <property type="entry name" value="Multidrug efflux transporter AcrB TolC docking domain, DN and DC subdomains"/>
    <property type="match status" value="2"/>
</dbReference>
<reference evidence="2 3" key="1">
    <citation type="submission" date="2018-12" db="EMBL/GenBank/DDBJ databases">
        <authorList>
            <person name="Feng G."/>
            <person name="Zhu H."/>
        </authorList>
    </citation>
    <scope>NUCLEOTIDE SEQUENCE [LARGE SCALE GENOMIC DNA]</scope>
    <source>
        <strain evidence="2 3">KCTC 12533</strain>
    </source>
</reference>
<keyword evidence="1" id="KW-1133">Transmembrane helix</keyword>
<dbReference type="SUPFAM" id="SSF82693">
    <property type="entry name" value="Multidrug efflux transporter AcrB pore domain, PN1, PN2, PC1 and PC2 subdomains"/>
    <property type="match status" value="2"/>
</dbReference>
<evidence type="ECO:0000313" key="2">
    <source>
        <dbReference type="EMBL" id="RSK47535.1"/>
    </source>
</evidence>
<keyword evidence="1" id="KW-0472">Membrane</keyword>
<dbReference type="Gene3D" id="3.30.70.1430">
    <property type="entry name" value="Multidrug efflux transporter AcrB pore domain"/>
    <property type="match status" value="2"/>
</dbReference>
<dbReference type="PANTHER" id="PTHR32063">
    <property type="match status" value="1"/>
</dbReference>
<evidence type="ECO:0000313" key="3">
    <source>
        <dbReference type="Proteomes" id="UP000273500"/>
    </source>
</evidence>
<dbReference type="SUPFAM" id="SSF82866">
    <property type="entry name" value="Multidrug efflux transporter AcrB transmembrane domain"/>
    <property type="match status" value="2"/>
</dbReference>
<feature type="transmembrane region" description="Helical" evidence="1">
    <location>
        <begin position="340"/>
        <end position="359"/>
    </location>
</feature>
<dbReference type="EMBL" id="RWIT01000008">
    <property type="protein sequence ID" value="RSK47535.1"/>
    <property type="molecule type" value="Genomic_DNA"/>
</dbReference>
<dbReference type="RefSeq" id="WP_125421481.1">
    <property type="nucleotide sequence ID" value="NZ_RWIT01000008.1"/>
</dbReference>
<feature type="transmembrane region" description="Helical" evidence="1">
    <location>
        <begin position="390"/>
        <end position="412"/>
    </location>
</feature>
<evidence type="ECO:0000256" key="1">
    <source>
        <dbReference type="SAM" id="Phobius"/>
    </source>
</evidence>
<feature type="transmembrane region" description="Helical" evidence="1">
    <location>
        <begin position="974"/>
        <end position="996"/>
    </location>
</feature>
<feature type="transmembrane region" description="Helical" evidence="1">
    <location>
        <begin position="466"/>
        <end position="491"/>
    </location>
</feature>
<comment type="caution">
    <text evidence="2">The sequence shown here is derived from an EMBL/GenBank/DDBJ whole genome shotgun (WGS) entry which is preliminary data.</text>
</comment>
<dbReference type="SUPFAM" id="SSF82714">
    <property type="entry name" value="Multidrug efflux transporter AcrB TolC docking domain, DN and DC subdomains"/>
    <property type="match status" value="2"/>
</dbReference>
<accession>A0A428KM87</accession>
<dbReference type="Gene3D" id="1.20.1640.10">
    <property type="entry name" value="Multidrug efflux transporter AcrB transmembrane domain"/>
    <property type="match status" value="2"/>
</dbReference>
<dbReference type="AlphaFoldDB" id="A0A428KM87"/>
<dbReference type="InterPro" id="IPR027463">
    <property type="entry name" value="AcrB_DN_DC_subdom"/>
</dbReference>
<proteinExistence type="predicted"/>
<dbReference type="PRINTS" id="PR00702">
    <property type="entry name" value="ACRIFLAVINRP"/>
</dbReference>
<dbReference type="PANTHER" id="PTHR32063:SF18">
    <property type="entry name" value="CATION EFFLUX SYSTEM PROTEIN"/>
    <property type="match status" value="1"/>
</dbReference>
<dbReference type="InterPro" id="IPR001036">
    <property type="entry name" value="Acrflvin-R"/>
</dbReference>
<dbReference type="Gene3D" id="3.30.70.1320">
    <property type="entry name" value="Multidrug efflux transporter AcrB pore domain like"/>
    <property type="match status" value="1"/>
</dbReference>
<dbReference type="Proteomes" id="UP000273500">
    <property type="component" value="Unassembled WGS sequence"/>
</dbReference>
<feature type="transmembrane region" description="Helical" evidence="1">
    <location>
        <begin position="924"/>
        <end position="947"/>
    </location>
</feature>